<keyword evidence="1" id="KW-0812">Transmembrane</keyword>
<dbReference type="Proteomes" id="UP000522163">
    <property type="component" value="Unassembled WGS sequence"/>
</dbReference>
<keyword evidence="1" id="KW-0472">Membrane</keyword>
<name>A0A7W9W0K2_9FIRM</name>
<evidence type="ECO:0000313" key="3">
    <source>
        <dbReference type="Proteomes" id="UP000522163"/>
    </source>
</evidence>
<dbReference type="EMBL" id="JACHHH010000004">
    <property type="protein sequence ID" value="MBB6040956.1"/>
    <property type="molecule type" value="Genomic_DNA"/>
</dbReference>
<evidence type="ECO:0000256" key="1">
    <source>
        <dbReference type="SAM" id="Phobius"/>
    </source>
</evidence>
<organism evidence="2 3">
    <name type="scientific">Oribacterium sinus</name>
    <dbReference type="NCBI Taxonomy" id="237576"/>
    <lineage>
        <taxon>Bacteria</taxon>
        <taxon>Bacillati</taxon>
        <taxon>Bacillota</taxon>
        <taxon>Clostridia</taxon>
        <taxon>Lachnospirales</taxon>
        <taxon>Lachnospiraceae</taxon>
        <taxon>Oribacterium</taxon>
    </lineage>
</organism>
<feature type="transmembrane region" description="Helical" evidence="1">
    <location>
        <begin position="20"/>
        <end position="37"/>
    </location>
</feature>
<dbReference type="RefSeq" id="WP_183683418.1">
    <property type="nucleotide sequence ID" value="NZ_JACHHH010000004.1"/>
</dbReference>
<gene>
    <name evidence="2" type="ORF">HNQ46_000928</name>
</gene>
<accession>A0A7W9W0K2</accession>
<dbReference type="AlphaFoldDB" id="A0A7W9W0K2"/>
<keyword evidence="1" id="KW-1133">Transmembrane helix</keyword>
<dbReference type="SUPFAM" id="SSF82171">
    <property type="entry name" value="DPP6 N-terminal domain-like"/>
    <property type="match status" value="1"/>
</dbReference>
<dbReference type="GeneID" id="85014481"/>
<proteinExistence type="predicted"/>
<sequence>MLNRLGESKQKFWNKRRSRALVLGGIFFVALLFYFFHSYRSMDQNNRIYANMGKSKLPVLHVFSSGKEINPLYGYLQEMDDAFVRDSLTLLPENRRCELILEEGKSAPKSVHYDIRSLDGAELLEKDQEGSLQEEGGRVHIILPIQNLMKEGKEYLLRLQLDLGESSVYYYTRVLLGKEDMGQEVLSLAEDFTRKSFSKSEAKSLSTYLESDDTMDNSSLAHVNLHSSFQQITWGDSGMEMDGEPEIRLKELDGTMALVQIQYASRATDQDGNVHRFFNEDNYVMRYDPQRIFLMDFDRRTKELFDGQNYRYKDKKILLGVGEKSDIEALQSATKNFYAFTDKNTLYRADGEGKGNMNRIFSYSEGEKSVEKESFTHGIHILSVDTNGDVDFLVYGYIRRGRHEGYTGIVFYTYDNSENTVVENFFLPLKASKEKLEENIQNLSYYADNRMFYIFFAGSIYGVDTNSFEVITLSTGLSENDFASSSSKQFIAYGEKNNDGELHREISFRNLHGDKNLSISEDGKRLKVIGFLGEDFLYGLQDSDKDQIWNPQGEVPVSEIRIVGEDMKTKLSYKKDGLYFANFSLEGNQLRFDEYQLQDGEYQYVGKDSLLSNKEIKDERKIVLESKVLGNIGKLQYLPMVGKSVSQFSLHYPEKFSIEKAGSIELPGDTKEENILFSAYSLGHYQGEFSTMEAAYKKIYDQFGYVVDQKERIVWNRTDRPNTANLKIQEEDISNFVSQIPELRRAMDYDNGVLLNLYGMDLHAALYYVGKGYPLMIRMEDQWELISGYNNSFITVYTLGGSSIPRNISREEAIARYEKVHNAFYGYLKK</sequence>
<protein>
    <submittedName>
        <fullName evidence="2">Uncharacterized protein</fullName>
    </submittedName>
</protein>
<reference evidence="2 3" key="1">
    <citation type="submission" date="2020-08" db="EMBL/GenBank/DDBJ databases">
        <title>Genomic Encyclopedia of Type Strains, Phase IV (KMG-IV): sequencing the most valuable type-strain genomes for metagenomic binning, comparative biology and taxonomic classification.</title>
        <authorList>
            <person name="Goeker M."/>
        </authorList>
    </citation>
    <scope>NUCLEOTIDE SEQUENCE [LARGE SCALE GENOMIC DNA]</scope>
    <source>
        <strain evidence="2 3">DSM 17245</strain>
    </source>
</reference>
<evidence type="ECO:0000313" key="2">
    <source>
        <dbReference type="EMBL" id="MBB6040956.1"/>
    </source>
</evidence>
<comment type="caution">
    <text evidence="2">The sequence shown here is derived from an EMBL/GenBank/DDBJ whole genome shotgun (WGS) entry which is preliminary data.</text>
</comment>